<evidence type="ECO:0000256" key="9">
    <source>
        <dbReference type="ARBA" id="ARBA00023065"/>
    </source>
</evidence>
<feature type="region of interest" description="Disordered" evidence="13">
    <location>
        <begin position="373"/>
        <end position="394"/>
    </location>
</feature>
<dbReference type="PRINTS" id="PR01262">
    <property type="entry name" value="INNEXIN"/>
</dbReference>
<evidence type="ECO:0000256" key="12">
    <source>
        <dbReference type="RuleBase" id="RU010713"/>
    </source>
</evidence>
<sequence>MNIIGPLAPAVPLIEKKITARSHRGDFADRLNSRITVVILAVSCALLGTGHIWGKPINCWTPAQFTARWNDFIDQYCYVHGTYYAPLDEDLTHDTEERRKNEINYYQWIPYILGLQAFLFFIPRFLRGSITSRFSYDISGAVGHVEDVWSNVKSKPEQFKNRINTFEIGPAVYIWEGLRLAHLKSSHPLSTYYSVSTVVQMINAWLQWYWLNSLLRPTGYSFWGPRVLFDLIKGNDWQVTGHFPRIVHCDFQRRGLASVQLETVLCVLHLNIYYEKICLFLWFWMFFVALVSTWSSFFWISSIFRSTARRKVSDLLSSFPETESTPSRDRFFRLLGPDGLFVLQHVALNLGDLPASYLSVAMRNCCKNYDEGDKSDQLQSDGLPKDETASLVEP</sequence>
<evidence type="ECO:0000256" key="7">
    <source>
        <dbReference type="ARBA" id="ARBA00022949"/>
    </source>
</evidence>
<evidence type="ECO:0000313" key="15">
    <source>
        <dbReference type="Proteomes" id="UP001432027"/>
    </source>
</evidence>
<keyword evidence="11 12" id="KW-0407">Ion channel</keyword>
<keyword evidence="7" id="KW-0965">Cell junction</keyword>
<keyword evidence="5 12" id="KW-0812">Transmembrane</keyword>
<dbReference type="Pfam" id="PF00876">
    <property type="entry name" value="Innexin"/>
    <property type="match status" value="1"/>
</dbReference>
<dbReference type="EMBL" id="BTSX01000004">
    <property type="protein sequence ID" value="GMS95435.1"/>
    <property type="molecule type" value="Genomic_DNA"/>
</dbReference>
<evidence type="ECO:0000256" key="3">
    <source>
        <dbReference type="ARBA" id="ARBA00022448"/>
    </source>
</evidence>
<evidence type="ECO:0000256" key="13">
    <source>
        <dbReference type="SAM" id="MobiDB-lite"/>
    </source>
</evidence>
<keyword evidence="15" id="KW-1185">Reference proteome</keyword>
<dbReference type="GO" id="GO:0034220">
    <property type="term" value="P:monoatomic ion transmembrane transport"/>
    <property type="evidence" value="ECO:0007669"/>
    <property type="project" value="UniProtKB-KW"/>
</dbReference>
<evidence type="ECO:0000256" key="6">
    <source>
        <dbReference type="ARBA" id="ARBA00022868"/>
    </source>
</evidence>
<dbReference type="GO" id="GO:0005921">
    <property type="term" value="C:gap junction"/>
    <property type="evidence" value="ECO:0007669"/>
    <property type="project" value="UniProtKB-SubCell"/>
</dbReference>
<evidence type="ECO:0000256" key="8">
    <source>
        <dbReference type="ARBA" id="ARBA00022989"/>
    </source>
</evidence>
<evidence type="ECO:0000256" key="11">
    <source>
        <dbReference type="ARBA" id="ARBA00023303"/>
    </source>
</evidence>
<name>A0AAV5TLX3_9BILA</name>
<feature type="transmembrane region" description="Helical" evidence="12">
    <location>
        <begin position="280"/>
        <end position="300"/>
    </location>
</feature>
<comment type="subcellular location">
    <subcellularLocation>
        <location evidence="1">Cell junction</location>
        <location evidence="1">Gap junction</location>
    </subcellularLocation>
    <subcellularLocation>
        <location evidence="2 12">Cell membrane</location>
        <topology evidence="2 12">Multi-pass membrane protein</topology>
    </subcellularLocation>
</comment>
<feature type="transmembrane region" description="Helical" evidence="12">
    <location>
        <begin position="108"/>
        <end position="126"/>
    </location>
</feature>
<reference evidence="14" key="1">
    <citation type="submission" date="2023-10" db="EMBL/GenBank/DDBJ databases">
        <title>Genome assembly of Pristionchus species.</title>
        <authorList>
            <person name="Yoshida K."/>
            <person name="Sommer R.J."/>
        </authorList>
    </citation>
    <scope>NUCLEOTIDE SEQUENCE</scope>
    <source>
        <strain evidence="14">RS0144</strain>
    </source>
</reference>
<keyword evidence="6" id="KW-0303">Gap junction</keyword>
<comment type="caution">
    <text evidence="12">Lacks conserved residue(s) required for the propagation of feature annotation.</text>
</comment>
<dbReference type="PANTHER" id="PTHR11893:SF10">
    <property type="entry name" value="INNEXIN-6"/>
    <property type="match status" value="1"/>
</dbReference>
<evidence type="ECO:0000256" key="10">
    <source>
        <dbReference type="ARBA" id="ARBA00023136"/>
    </source>
</evidence>
<dbReference type="Proteomes" id="UP001432027">
    <property type="component" value="Unassembled WGS sequence"/>
</dbReference>
<keyword evidence="9 12" id="KW-0406">Ion transport</keyword>
<proteinExistence type="inferred from homology"/>
<dbReference type="GO" id="GO:0005243">
    <property type="term" value="F:gap junction channel activity"/>
    <property type="evidence" value="ECO:0007669"/>
    <property type="project" value="TreeGrafter"/>
</dbReference>
<keyword evidence="8 12" id="KW-1133">Transmembrane helix</keyword>
<keyword evidence="3 12" id="KW-0813">Transport</keyword>
<evidence type="ECO:0000256" key="1">
    <source>
        <dbReference type="ARBA" id="ARBA00004610"/>
    </source>
</evidence>
<gene>
    <name evidence="12" type="primary">inx</name>
    <name evidence="14" type="ORF">PENTCL1PPCAC_17610</name>
</gene>
<dbReference type="AlphaFoldDB" id="A0AAV5TLX3"/>
<dbReference type="PANTHER" id="PTHR11893">
    <property type="entry name" value="INNEXIN"/>
    <property type="match status" value="1"/>
</dbReference>
<dbReference type="PROSITE" id="PS51013">
    <property type="entry name" value="PANNEXIN"/>
    <property type="match status" value="1"/>
</dbReference>
<evidence type="ECO:0000256" key="2">
    <source>
        <dbReference type="ARBA" id="ARBA00004651"/>
    </source>
</evidence>
<evidence type="ECO:0000256" key="5">
    <source>
        <dbReference type="ARBA" id="ARBA00022692"/>
    </source>
</evidence>
<evidence type="ECO:0000256" key="4">
    <source>
        <dbReference type="ARBA" id="ARBA00022475"/>
    </source>
</evidence>
<comment type="similarity">
    <text evidence="12">Belongs to the pannexin family.</text>
</comment>
<dbReference type="InterPro" id="IPR000990">
    <property type="entry name" value="Innexin"/>
</dbReference>
<organism evidence="14 15">
    <name type="scientific">Pristionchus entomophagus</name>
    <dbReference type="NCBI Taxonomy" id="358040"/>
    <lineage>
        <taxon>Eukaryota</taxon>
        <taxon>Metazoa</taxon>
        <taxon>Ecdysozoa</taxon>
        <taxon>Nematoda</taxon>
        <taxon>Chromadorea</taxon>
        <taxon>Rhabditida</taxon>
        <taxon>Rhabditina</taxon>
        <taxon>Diplogasteromorpha</taxon>
        <taxon>Diplogasteroidea</taxon>
        <taxon>Neodiplogasteridae</taxon>
        <taxon>Pristionchus</taxon>
    </lineage>
</organism>
<comment type="function">
    <text evidence="12">Structural component of the gap junctions.</text>
</comment>
<accession>A0AAV5TLX3</accession>
<dbReference type="GO" id="GO:0005886">
    <property type="term" value="C:plasma membrane"/>
    <property type="evidence" value="ECO:0007669"/>
    <property type="project" value="UniProtKB-SubCell"/>
</dbReference>
<keyword evidence="10 12" id="KW-0472">Membrane</keyword>
<feature type="transmembrane region" description="Helical" evidence="12">
    <location>
        <begin position="31"/>
        <end position="53"/>
    </location>
</feature>
<comment type="caution">
    <text evidence="14">The sequence shown here is derived from an EMBL/GenBank/DDBJ whole genome shotgun (WGS) entry which is preliminary data.</text>
</comment>
<protein>
    <recommendedName>
        <fullName evidence="12">Innexin</fullName>
    </recommendedName>
</protein>
<evidence type="ECO:0000313" key="14">
    <source>
        <dbReference type="EMBL" id="GMS95435.1"/>
    </source>
</evidence>
<keyword evidence="4" id="KW-1003">Cell membrane</keyword>